<evidence type="ECO:0000256" key="16">
    <source>
        <dbReference type="ARBA" id="ARBA00050554"/>
    </source>
</evidence>
<evidence type="ECO:0000256" key="4">
    <source>
        <dbReference type="ARBA" id="ARBA00004656"/>
    </source>
</evidence>
<evidence type="ECO:0000259" key="28">
    <source>
        <dbReference type="PROSITE" id="PS50850"/>
    </source>
</evidence>
<organism evidence="29 30">
    <name type="scientific">Chionoecetes opilio</name>
    <name type="common">Atlantic snow crab</name>
    <name type="synonym">Cancer opilio</name>
    <dbReference type="NCBI Taxonomy" id="41210"/>
    <lineage>
        <taxon>Eukaryota</taxon>
        <taxon>Metazoa</taxon>
        <taxon>Ecdysozoa</taxon>
        <taxon>Arthropoda</taxon>
        <taxon>Crustacea</taxon>
        <taxon>Multicrustacea</taxon>
        <taxon>Malacostraca</taxon>
        <taxon>Eumalacostraca</taxon>
        <taxon>Eucarida</taxon>
        <taxon>Decapoda</taxon>
        <taxon>Pleocyemata</taxon>
        <taxon>Brachyura</taxon>
        <taxon>Eubrachyura</taxon>
        <taxon>Majoidea</taxon>
        <taxon>Majidae</taxon>
        <taxon>Chionoecetes</taxon>
    </lineage>
</organism>
<feature type="transmembrane region" description="Helical" evidence="27">
    <location>
        <begin position="251"/>
        <end position="271"/>
    </location>
</feature>
<dbReference type="PANTHER" id="PTHR11662">
    <property type="entry name" value="SOLUTE CARRIER FAMILY 17"/>
    <property type="match status" value="1"/>
</dbReference>
<comment type="subcellular location">
    <subcellularLocation>
        <location evidence="2">Basolateral cell membrane</location>
        <topology evidence="2">Multi-pass membrane protein</topology>
    </subcellularLocation>
    <subcellularLocation>
        <location evidence="3">Cytoplasmic vesicle</location>
        <location evidence="3">Secretory vesicle membrane</location>
        <topology evidence="3">Multi-pass membrane protein</topology>
    </subcellularLocation>
    <subcellularLocation>
        <location evidence="1">Cytoplasmic vesicle</location>
        <location evidence="1">Secretory vesicle</location>
        <location evidence="1">Synaptic vesicle membrane</location>
    </subcellularLocation>
    <subcellularLocation>
        <location evidence="4">Lysosome membrane</location>
    </subcellularLocation>
</comment>
<keyword evidence="8" id="KW-0769">Symport</keyword>
<feature type="transmembrane region" description="Helical" evidence="27">
    <location>
        <begin position="182"/>
        <end position="205"/>
    </location>
</feature>
<dbReference type="InterPro" id="IPR011701">
    <property type="entry name" value="MFS"/>
</dbReference>
<sequence>MKEQEQSLDGAAVKARQSSAAASIAVVGDEGALVGASSLALLEPHHDRPRNCWGARHTLAFLGFLGFAAVYAMRVNLSVAIVCMVKSKNASDSENNTVSDTCPPPSSEDTASNDEEIGEFEWSETTQGLILGSFFYGYLVTNIPGGRAAEYFGGKRVLGFGILLTAVFTVLSPLCARLSTGLFIAVRVLEGLFEGVTFPAMNILLATWIPPMERAKFSSLVFAGAQFGTVVTLPVSGWLCESGFLGGWPAVFYVFGGIGILWSIAWFALAFDHPDTHPRISQEEKKYILQHCAARKAQPEAIPWKSLATSVPLWCVAVVHLGQNWGFYTLLTELPTYLKNIQHFDMKSNGLVSALPYLVMWIFSLVYSNIVDRLLVARKLSLSTVRKMSMIIGIYGPMLGLVAMCFVNCDKTLAIVVLCVAVGLNGAVYSGYMCSHQDLAPNLAGTLMGFTNTVATIPGFVTPVVTGIITETQTLSSWRTVFIISAGVYLVTNIGYLLFVPATVQPWNNQTSPPKEGK</sequence>
<dbReference type="FunFam" id="1.20.1250.20:FF:000067">
    <property type="entry name" value="sialin isoform X2"/>
    <property type="match status" value="1"/>
</dbReference>
<keyword evidence="5" id="KW-0813">Transport</keyword>
<protein>
    <recommendedName>
        <fullName evidence="22">Sialin</fullName>
    </recommendedName>
    <alternativeName>
        <fullName evidence="25">H(+)/nitrate cotransporter</fullName>
    </alternativeName>
    <alternativeName>
        <fullName evidence="23">H(+)/sialic acid cotransporter</fullName>
    </alternativeName>
    <alternativeName>
        <fullName evidence="24">Vesicular excitatory amino acid transporter</fullName>
    </alternativeName>
</protein>
<evidence type="ECO:0000256" key="5">
    <source>
        <dbReference type="ARBA" id="ARBA00022448"/>
    </source>
</evidence>
<evidence type="ECO:0000256" key="21">
    <source>
        <dbReference type="ARBA" id="ARBA00056891"/>
    </source>
</evidence>
<feature type="transmembrane region" description="Helical" evidence="27">
    <location>
        <begin position="481"/>
        <end position="499"/>
    </location>
</feature>
<feature type="transmembrane region" description="Helical" evidence="27">
    <location>
        <begin position="413"/>
        <end position="432"/>
    </location>
</feature>
<comment type="catalytic activity">
    <reaction evidence="19">
        <text>L-glutamate(out) = L-glutamate(in)</text>
        <dbReference type="Rhea" id="RHEA:66336"/>
        <dbReference type="ChEBI" id="CHEBI:29985"/>
    </reaction>
    <physiologicalReaction direction="left-to-right" evidence="19">
        <dbReference type="Rhea" id="RHEA:66337"/>
    </physiologicalReaction>
</comment>
<feature type="compositionally biased region" description="Polar residues" evidence="26">
    <location>
        <begin position="91"/>
        <end position="100"/>
    </location>
</feature>
<feature type="transmembrane region" description="Helical" evidence="27">
    <location>
        <begin position="157"/>
        <end position="176"/>
    </location>
</feature>
<comment type="caution">
    <text evidence="29">The sequence shown here is derived from an EMBL/GenBank/DDBJ whole genome shotgun (WGS) entry which is preliminary data.</text>
</comment>
<evidence type="ECO:0000313" key="30">
    <source>
        <dbReference type="Proteomes" id="UP000770661"/>
    </source>
</evidence>
<evidence type="ECO:0000256" key="17">
    <source>
        <dbReference type="ARBA" id="ARBA00050625"/>
    </source>
</evidence>
<comment type="catalytic activity">
    <reaction evidence="16">
        <text>L-aspartate(out) = L-aspartate(in)</text>
        <dbReference type="Rhea" id="RHEA:66332"/>
        <dbReference type="ChEBI" id="CHEBI:29991"/>
    </reaction>
    <physiologicalReaction direction="left-to-right" evidence="16">
        <dbReference type="Rhea" id="RHEA:66333"/>
    </physiologicalReaction>
</comment>
<comment type="function">
    <text evidence="21">Receptor for CM101, a polysaccharide produced by group B Streptococcus with antipathoangiogenic properties.</text>
</comment>
<accession>A0A8J5CQ86</accession>
<dbReference type="GO" id="GO:0005765">
    <property type="term" value="C:lysosomal membrane"/>
    <property type="evidence" value="ECO:0007669"/>
    <property type="project" value="UniProtKB-SubCell"/>
</dbReference>
<keyword evidence="9 27" id="KW-1133">Transmembrane helix</keyword>
<dbReference type="InterPro" id="IPR050382">
    <property type="entry name" value="MFS_Na/Anion_cotransporter"/>
</dbReference>
<evidence type="ECO:0000313" key="29">
    <source>
        <dbReference type="EMBL" id="KAG0718549.1"/>
    </source>
</evidence>
<proteinExistence type="predicted"/>
<feature type="transmembrane region" description="Helical" evidence="27">
    <location>
        <begin position="59"/>
        <end position="85"/>
    </location>
</feature>
<evidence type="ECO:0000256" key="15">
    <source>
        <dbReference type="ARBA" id="ARBA00050101"/>
    </source>
</evidence>
<dbReference type="AlphaFoldDB" id="A0A8J5CQ86"/>
<evidence type="ECO:0000256" key="24">
    <source>
        <dbReference type="ARBA" id="ARBA00081195"/>
    </source>
</evidence>
<feature type="domain" description="Major facilitator superfamily (MFS) profile" evidence="28">
    <location>
        <begin position="64"/>
        <end position="504"/>
    </location>
</feature>
<dbReference type="Pfam" id="PF07690">
    <property type="entry name" value="MFS_1"/>
    <property type="match status" value="1"/>
</dbReference>
<dbReference type="OrthoDB" id="2985014at2759"/>
<dbReference type="GO" id="GO:0015293">
    <property type="term" value="F:symporter activity"/>
    <property type="evidence" value="ECO:0007669"/>
    <property type="project" value="UniProtKB-KW"/>
</dbReference>
<dbReference type="GO" id="GO:0016323">
    <property type="term" value="C:basolateral plasma membrane"/>
    <property type="evidence" value="ECO:0007669"/>
    <property type="project" value="UniProtKB-SubCell"/>
</dbReference>
<evidence type="ECO:0000256" key="12">
    <source>
        <dbReference type="ARBA" id="ARBA00023180"/>
    </source>
</evidence>
<feature type="transmembrane region" description="Helical" evidence="27">
    <location>
        <begin position="388"/>
        <end position="406"/>
    </location>
</feature>
<comment type="catalytic activity">
    <reaction evidence="20">
        <text>D-glucuronate(out) + H(+)(out) = D-glucuronate(in) + H(+)(in)</text>
        <dbReference type="Rhea" id="RHEA:72591"/>
        <dbReference type="ChEBI" id="CHEBI:15378"/>
        <dbReference type="ChEBI" id="CHEBI:58720"/>
    </reaction>
    <physiologicalReaction direction="left-to-right" evidence="20">
        <dbReference type="Rhea" id="RHEA:72592"/>
    </physiologicalReaction>
</comment>
<evidence type="ECO:0000256" key="27">
    <source>
        <dbReference type="SAM" id="Phobius"/>
    </source>
</evidence>
<evidence type="ECO:0000256" key="18">
    <source>
        <dbReference type="ARBA" id="ARBA00051403"/>
    </source>
</evidence>
<reference evidence="29" key="1">
    <citation type="submission" date="2020-07" db="EMBL/GenBank/DDBJ databases">
        <title>The High-quality genome of the commercially important snow crab, Chionoecetes opilio.</title>
        <authorList>
            <person name="Jeong J.-H."/>
            <person name="Ryu S."/>
        </authorList>
    </citation>
    <scope>NUCLEOTIDE SEQUENCE</scope>
    <source>
        <strain evidence="29">MADBK_172401_WGS</strain>
        <tissue evidence="29">Digestive gland</tissue>
    </source>
</reference>
<evidence type="ECO:0000256" key="23">
    <source>
        <dbReference type="ARBA" id="ARBA00080244"/>
    </source>
</evidence>
<evidence type="ECO:0000256" key="22">
    <source>
        <dbReference type="ARBA" id="ARBA00069713"/>
    </source>
</evidence>
<keyword evidence="13" id="KW-0458">Lysosome</keyword>
<evidence type="ECO:0000256" key="13">
    <source>
        <dbReference type="ARBA" id="ARBA00023228"/>
    </source>
</evidence>
<feature type="transmembrane region" description="Helical" evidence="27">
    <location>
        <begin position="217"/>
        <end position="239"/>
    </location>
</feature>
<evidence type="ECO:0000256" key="19">
    <source>
        <dbReference type="ARBA" id="ARBA00051447"/>
    </source>
</evidence>
<evidence type="ECO:0000256" key="11">
    <source>
        <dbReference type="ARBA" id="ARBA00023136"/>
    </source>
</evidence>
<keyword evidence="7 27" id="KW-0812">Transmembrane</keyword>
<evidence type="ECO:0000256" key="9">
    <source>
        <dbReference type="ARBA" id="ARBA00022989"/>
    </source>
</evidence>
<keyword evidence="6" id="KW-1003">Cell membrane</keyword>
<dbReference type="GO" id="GO:0006820">
    <property type="term" value="P:monoatomic anion transport"/>
    <property type="evidence" value="ECO:0007669"/>
    <property type="project" value="TreeGrafter"/>
</dbReference>
<evidence type="ECO:0000256" key="14">
    <source>
        <dbReference type="ARBA" id="ARBA00023329"/>
    </source>
</evidence>
<evidence type="ECO:0000256" key="8">
    <source>
        <dbReference type="ARBA" id="ARBA00022847"/>
    </source>
</evidence>
<keyword evidence="12" id="KW-0325">Glycoprotein</keyword>
<evidence type="ECO:0000256" key="2">
    <source>
        <dbReference type="ARBA" id="ARBA00004554"/>
    </source>
</evidence>
<evidence type="ECO:0000256" key="1">
    <source>
        <dbReference type="ARBA" id="ARBA00004432"/>
    </source>
</evidence>
<comment type="catalytic activity">
    <reaction evidence="18">
        <text>N-acetyl-L-aspartyl-L-glutamate(out) = N-acetyl-L-aspartyl-L-glutamate(in)</text>
        <dbReference type="Rhea" id="RHEA:72599"/>
        <dbReference type="ChEBI" id="CHEBI:76931"/>
    </reaction>
    <physiologicalReaction direction="left-to-right" evidence="18">
        <dbReference type="Rhea" id="RHEA:72600"/>
    </physiologicalReaction>
</comment>
<dbReference type="PANTHER" id="PTHR11662:SF399">
    <property type="entry name" value="FI19708P1-RELATED"/>
    <property type="match status" value="1"/>
</dbReference>
<dbReference type="EMBL" id="JACEEZ010015863">
    <property type="protein sequence ID" value="KAG0718549.1"/>
    <property type="molecule type" value="Genomic_DNA"/>
</dbReference>
<name>A0A8J5CQ86_CHIOP</name>
<dbReference type="InterPro" id="IPR020846">
    <property type="entry name" value="MFS_dom"/>
</dbReference>
<dbReference type="Gene3D" id="1.20.1250.20">
    <property type="entry name" value="MFS general substrate transporter like domains"/>
    <property type="match status" value="2"/>
</dbReference>
<feature type="transmembrane region" description="Helical" evidence="27">
    <location>
        <begin position="444"/>
        <end position="469"/>
    </location>
</feature>
<evidence type="ECO:0000256" key="7">
    <source>
        <dbReference type="ARBA" id="ARBA00022692"/>
    </source>
</evidence>
<dbReference type="PROSITE" id="PS50850">
    <property type="entry name" value="MFS"/>
    <property type="match status" value="1"/>
</dbReference>
<evidence type="ECO:0000256" key="6">
    <source>
        <dbReference type="ARBA" id="ARBA00022475"/>
    </source>
</evidence>
<evidence type="ECO:0000256" key="25">
    <source>
        <dbReference type="ARBA" id="ARBA00081925"/>
    </source>
</evidence>
<dbReference type="InterPro" id="IPR036259">
    <property type="entry name" value="MFS_trans_sf"/>
</dbReference>
<dbReference type="SUPFAM" id="SSF103473">
    <property type="entry name" value="MFS general substrate transporter"/>
    <property type="match status" value="1"/>
</dbReference>
<evidence type="ECO:0000256" key="20">
    <source>
        <dbReference type="ARBA" id="ARBA00051612"/>
    </source>
</evidence>
<comment type="catalytic activity">
    <reaction evidence="15">
        <text>2 nitrate(out) + H(+)(out) = 2 nitrate(in) + H(+)(in)</text>
        <dbReference type="Rhea" id="RHEA:71539"/>
        <dbReference type="ChEBI" id="CHEBI:15378"/>
        <dbReference type="ChEBI" id="CHEBI:17632"/>
    </reaction>
    <physiologicalReaction direction="left-to-right" evidence="15">
        <dbReference type="Rhea" id="RHEA:71540"/>
    </physiologicalReaction>
</comment>
<keyword evidence="30" id="KW-1185">Reference proteome</keyword>
<feature type="transmembrane region" description="Helical" evidence="27">
    <location>
        <begin position="349"/>
        <end position="368"/>
    </location>
</feature>
<evidence type="ECO:0000256" key="26">
    <source>
        <dbReference type="SAM" id="MobiDB-lite"/>
    </source>
</evidence>
<evidence type="ECO:0000256" key="10">
    <source>
        <dbReference type="ARBA" id="ARBA00023018"/>
    </source>
</evidence>
<gene>
    <name evidence="29" type="primary">SLC17A5_12</name>
    <name evidence="29" type="ORF">GWK47_052272</name>
</gene>
<feature type="region of interest" description="Disordered" evidence="26">
    <location>
        <begin position="91"/>
        <end position="114"/>
    </location>
</feature>
<keyword evidence="11 27" id="KW-0472">Membrane</keyword>
<evidence type="ECO:0000256" key="3">
    <source>
        <dbReference type="ARBA" id="ARBA00004638"/>
    </source>
</evidence>
<dbReference type="GO" id="GO:0030672">
    <property type="term" value="C:synaptic vesicle membrane"/>
    <property type="evidence" value="ECO:0007669"/>
    <property type="project" value="UniProtKB-SubCell"/>
</dbReference>
<dbReference type="FunFam" id="1.20.1250.20:FF:000003">
    <property type="entry name" value="Solute carrier family 17 member 3"/>
    <property type="match status" value="1"/>
</dbReference>
<dbReference type="GO" id="GO:0046942">
    <property type="term" value="P:carboxylic acid transport"/>
    <property type="evidence" value="ECO:0007669"/>
    <property type="project" value="UniProtKB-ARBA"/>
</dbReference>
<keyword evidence="10" id="KW-0770">Synapse</keyword>
<keyword evidence="14" id="KW-0968">Cytoplasmic vesicle</keyword>
<comment type="catalytic activity">
    <reaction evidence="17">
        <text>N-acetylneuraminate(in) + H(+)(in) = N-acetylneuraminate(out) + H(+)(out)</text>
        <dbReference type="Rhea" id="RHEA:28987"/>
        <dbReference type="ChEBI" id="CHEBI:15378"/>
        <dbReference type="ChEBI" id="CHEBI:35418"/>
    </reaction>
    <physiologicalReaction direction="right-to-left" evidence="17">
        <dbReference type="Rhea" id="RHEA:28989"/>
    </physiologicalReaction>
</comment>
<dbReference type="CDD" id="cd17318">
    <property type="entry name" value="MFS_SLC17"/>
    <property type="match status" value="1"/>
</dbReference>
<dbReference type="Proteomes" id="UP000770661">
    <property type="component" value="Unassembled WGS sequence"/>
</dbReference>